<comment type="similarity">
    <text evidence="2">Belongs to the bacterial solute-binding protein 1 family.</text>
</comment>
<keyword evidence="5" id="KW-0574">Periplasm</keyword>
<dbReference type="GO" id="GO:0030975">
    <property type="term" value="F:thiamine binding"/>
    <property type="evidence" value="ECO:0007669"/>
    <property type="project" value="TreeGrafter"/>
</dbReference>
<dbReference type="SUPFAM" id="SSF53850">
    <property type="entry name" value="Periplasmic binding protein-like II"/>
    <property type="match status" value="1"/>
</dbReference>
<dbReference type="GO" id="GO:0030976">
    <property type="term" value="F:thiamine pyrophosphate binding"/>
    <property type="evidence" value="ECO:0007669"/>
    <property type="project" value="TreeGrafter"/>
</dbReference>
<organism evidence="6 7">
    <name type="scientific">Zavarzinia aquatilis</name>
    <dbReference type="NCBI Taxonomy" id="2211142"/>
    <lineage>
        <taxon>Bacteria</taxon>
        <taxon>Pseudomonadati</taxon>
        <taxon>Pseudomonadota</taxon>
        <taxon>Alphaproteobacteria</taxon>
        <taxon>Rhodospirillales</taxon>
        <taxon>Zavarziniaceae</taxon>
        <taxon>Zavarzinia</taxon>
    </lineage>
</organism>
<reference evidence="6 7" key="1">
    <citation type="submission" date="2018-05" db="EMBL/GenBank/DDBJ databases">
        <title>Zavarzinia sp. HR-AS.</title>
        <authorList>
            <person name="Lee Y."/>
            <person name="Jeon C.O."/>
        </authorList>
    </citation>
    <scope>NUCLEOTIDE SEQUENCE [LARGE SCALE GENOMIC DNA]</scope>
    <source>
        <strain evidence="6 7">HR-AS</strain>
    </source>
</reference>
<dbReference type="Proteomes" id="UP000245461">
    <property type="component" value="Unassembled WGS sequence"/>
</dbReference>
<dbReference type="GO" id="GO:0030288">
    <property type="term" value="C:outer membrane-bounded periplasmic space"/>
    <property type="evidence" value="ECO:0007669"/>
    <property type="project" value="TreeGrafter"/>
</dbReference>
<evidence type="ECO:0008006" key="8">
    <source>
        <dbReference type="Google" id="ProtNLM"/>
    </source>
</evidence>
<evidence type="ECO:0000313" key="7">
    <source>
        <dbReference type="Proteomes" id="UP000245461"/>
    </source>
</evidence>
<dbReference type="AlphaFoldDB" id="A0A317EAM2"/>
<evidence type="ECO:0000313" key="6">
    <source>
        <dbReference type="EMBL" id="PWR24158.1"/>
    </source>
</evidence>
<dbReference type="GO" id="GO:0015888">
    <property type="term" value="P:thiamine transport"/>
    <property type="evidence" value="ECO:0007669"/>
    <property type="project" value="TreeGrafter"/>
</dbReference>
<evidence type="ECO:0000256" key="5">
    <source>
        <dbReference type="ARBA" id="ARBA00022764"/>
    </source>
</evidence>
<evidence type="ECO:0000256" key="3">
    <source>
        <dbReference type="ARBA" id="ARBA00022448"/>
    </source>
</evidence>
<evidence type="ECO:0000256" key="4">
    <source>
        <dbReference type="ARBA" id="ARBA00022729"/>
    </source>
</evidence>
<keyword evidence="4" id="KW-0732">Signal</keyword>
<dbReference type="Gene3D" id="3.40.190.10">
    <property type="entry name" value="Periplasmic binding protein-like II"/>
    <property type="match status" value="2"/>
</dbReference>
<comment type="caution">
    <text evidence="6">The sequence shown here is derived from an EMBL/GenBank/DDBJ whole genome shotgun (WGS) entry which is preliminary data.</text>
</comment>
<name>A0A317EAM2_9PROT</name>
<dbReference type="Pfam" id="PF13416">
    <property type="entry name" value="SBP_bac_8"/>
    <property type="match status" value="1"/>
</dbReference>
<dbReference type="InterPro" id="IPR006059">
    <property type="entry name" value="SBP"/>
</dbReference>
<protein>
    <recommendedName>
        <fullName evidence="8">Extracellular solute-binding protein</fullName>
    </recommendedName>
</protein>
<evidence type="ECO:0000256" key="2">
    <source>
        <dbReference type="ARBA" id="ARBA00008520"/>
    </source>
</evidence>
<keyword evidence="7" id="KW-1185">Reference proteome</keyword>
<dbReference type="PANTHER" id="PTHR30006">
    <property type="entry name" value="THIAMINE-BINDING PERIPLASMIC PROTEIN-RELATED"/>
    <property type="match status" value="1"/>
</dbReference>
<proteinExistence type="inferred from homology"/>
<accession>A0A317EAM2</accession>
<dbReference type="CDD" id="cd13589">
    <property type="entry name" value="PBP2_polyamine_RpCGA009"/>
    <property type="match status" value="1"/>
</dbReference>
<sequence length="685" mass="75571">MLRHHFHQFAALDPGIGEMRRQEAEERAREHEKDAAVDIARLGILGKAGDHGAEARVLGHAGHDQPMLPHLVRRQARQPALGEFVAPAAIEAQFLAEQRDHLDRGDFPRHDRDAEIGLAFQDALFDPGRGRRFHGDFHLGMAADEFGDGPGHRPRRDRNEIIDQQQRDPAGQGLDSGRHPVAKFLDVVEQLERGEIDDLSFVGQTKAGPAAHAEFRAHALLEMADVETDGRFRLVQGNLRRRETAVFDHGAEDPQKAQIAVGNRPAEDLLGPRGGGHLLQFRLHLTKGLVFIIVRCNISALKSDHARTTGGQAIDVESGMDRDLHREDSLAIAKDLYARGRVNRRDFLSLCAILGVSAAGVGLGAKRAMAAGEITISNFGGDAVKAYTDAWTAPFAEATGTKVNIDGAGPLPGNIKKMVDEKNVIWDVSDGDGFYGLQLGPDYLEPIDYSVVDPKGYFEWNKFPLSAGNYVYSYVLAYDKTKLPEAPTSWADFFDLKKFPGKRTLWKWFMGMPEIFMLAAGKKPEEVYPIDMKLVVEMVKSLGDNLVLWDSGASSQQLFLDGEVVMGNIWNTRCSVLERDTKGRVGWIWNQQIASPGAWCIPKGGKNVAAAQKFIASTQDPKKQIKLLDAMGNGPANPAALALLSEEQKRLNPTSHLDVGIIRNEQWYADHYDTELNTWLDAVAG</sequence>
<gene>
    <name evidence="6" type="ORF">DKG74_08525</name>
</gene>
<dbReference type="EMBL" id="QGLE01000004">
    <property type="protein sequence ID" value="PWR24158.1"/>
    <property type="molecule type" value="Genomic_DNA"/>
</dbReference>
<comment type="subcellular location">
    <subcellularLocation>
        <location evidence="1">Periplasm</location>
    </subcellularLocation>
</comment>
<dbReference type="PANTHER" id="PTHR30006:SF3">
    <property type="entry name" value="THIAMINE-BINDING PERIPLASMIC PROTEIN"/>
    <property type="match status" value="1"/>
</dbReference>
<evidence type="ECO:0000256" key="1">
    <source>
        <dbReference type="ARBA" id="ARBA00004418"/>
    </source>
</evidence>
<keyword evidence="3" id="KW-0813">Transport</keyword>